<dbReference type="PANTHER" id="PTHR24198:SF165">
    <property type="entry name" value="ANKYRIN REPEAT-CONTAINING PROTEIN-RELATED"/>
    <property type="match status" value="1"/>
</dbReference>
<dbReference type="InterPro" id="IPR027417">
    <property type="entry name" value="P-loop_NTPase"/>
</dbReference>
<evidence type="ECO:0000256" key="1">
    <source>
        <dbReference type="ARBA" id="ARBA00022737"/>
    </source>
</evidence>
<dbReference type="Pfam" id="PF12796">
    <property type="entry name" value="Ank_2"/>
    <property type="match status" value="5"/>
</dbReference>
<name>A0A8I2YVI8_9AGAM</name>
<dbReference type="Pfam" id="PF13637">
    <property type="entry name" value="Ank_4"/>
    <property type="match status" value="1"/>
</dbReference>
<gene>
    <name evidence="7" type="ORF">JVT61DRAFT_14452</name>
</gene>
<protein>
    <submittedName>
        <fullName evidence="7">Ankyrin repeat-containing domain protein</fullName>
    </submittedName>
</protein>
<proteinExistence type="predicted"/>
<keyword evidence="2 3" id="KW-0040">ANK repeat</keyword>
<dbReference type="PROSITE" id="PS50088">
    <property type="entry name" value="ANK_REPEAT"/>
    <property type="match status" value="9"/>
</dbReference>
<feature type="domain" description="GPI inositol-deacylase winged helix" evidence="5">
    <location>
        <begin position="552"/>
        <end position="630"/>
    </location>
</feature>
<accession>A0A8I2YVI8</accession>
<sequence length="1956" mass="215056">MERSGKIFREIASAANKVIASANEYADRKDSWSVGDSHFQLEDEMRRVSVACACIADILDKSNLPTDGPEFDVRLRDWLATDEPKRYRETLIWMEGLFEKKSWVYKIFRTGRAKAPTGDRIKEAAEYFNSRKVYFYFLSLAEIWNNEKSVQVRQQQDNCDVVQGESDVLEPGLSTGIPTEINNFMLDPAVHRHTDHVIQEGSNILDQSSLVPARTDLNTVPDMANHKGRYTARQKRQETMSDEKGEKGEHKLEEVVKWLDGLNCAEKQDDTLSLRQPDTCNWLFDTPQYKMWRDGGDSFLWLKGKPGAGKSVLASSVINSLETSLCKGEILAFFYCDFRNERSTSPAEALCSILSQLLRRLHGSTVNPVALLEALVKAKERGGSVRNNARALAGFVCRVAALSNEKPLVIIDALDECNDVTSLLQALMAIRDHVRLFVTSRPLHVIMRGLSGLPSISMDDMEGELLADIGLHVTKELDARLRLRDLDAAFKAEIRSFLCKKAGGMFRWIQCSINTLDQCVSRKEVRNALNSLPEGLDETYERILLRIDMKHREGQLARRALTWLVAAVRPLQISELMEGLSINLQTRTLDRDSGPMHHGALLEACGSLVTCSEKTGIIVLSHFSVMEYLTGKLILMKLPQYHIDWNRAHLQLAQSCVCYLRICLRPPLGNSSNIPVDIFGGFSGLRTMSLPLLDYVFNDAIDHFRHLGSRFIFVLHDIKLLAHDIHQHSRMWNNLCRSARRKAGSATPIWPISKHDLMLYILVAYAPNSFLQKFLRHAGVKPKERTNPLVYAAYFNKEDHARTLLSRGCTINRRGWDVDGFFQVFPIEVALQTCHYSMVTLFVEEGSTVPPHVFANVFSLPERLSNGIPSSIAKMLYQTDDFVEAVDDPLNGDVSPPVDIYSLQTEDTYEHDIIEILRRFIQIGWHNNILLSLFNGSPLFIHRELSLASIIQPLVKSGANVHARTATGDTVLHTALRSSWNESYTLEVAKALVSHGCDPREESPSGETPLYIAVNDGFVSVTHYLLSLGISPPPDLLRVALSLRDRQKKAQMIVCLVENGVDVRARTAAGDPAFHIALQSLLEENDALEVARAFVSHGCDPLEASSSGETPLHIAVKLGFVSATRYLLSLGISPPPDLLDVASTLSHWKKPKMIVCLVENGANVHTFNAAGDSVLHTTLRCLSSCIGDNALGAAKTLVGHGCDPLVASSSGETPLHVAVNRGLVSVARYLLSLGTSSPPFPNLLHVALSLRDQQERAQMIVFLIENGADTHARTATGDPAFHMALQSLWDDNYALKVVKAFVSHGCDPLEASSSGATPLHIATRRGFLSAARYLLSFGITPPPDLLHVASSFGRERERVSMIVSLVESGADVHACTAAGDNMLHTALQELWDEDNALEVAKALISHGCDPLKASPSGEIPLHIAVKRGLVTVARYLLSLGLSPSSYLLHTASRLKVERKRALMVACLVEKGANVHAHNAAGDTVLHTALKAPSEEDYVLETAKVLVCHGCDPLQASSSGESPLDIAVKRGLVSVARYLLSLGIPPSPDLLYVASSLLDEQAALSMINGRKKAQMIVCLVEGGADVHAYTATGDPVLHTTLQSLDPFFYDDEKYALEAAELLVSHGCDPLEASSSGETPLHIAVKRGFVSVARYLCSLGSISPSPNLLHIASSLKDERRRASMIVCLVDNGANIHARNVAGDTVLHSALQSLWDENYVLKIAKALVNRGGCDPLAESSSSGETPLRIAVNRGFVSVVRHFLSLGTSPPVDLLHVVSSLRDQWSSASMIVCLIENGANVHTRTTAGDTLLHTTLKAPSKEKYILKIARVLVCHGCDPLEASSCGKTPLHIAVERGFVFVARYFLSLGALPSSDLLLVALLSQPEYGQRDILRWLENGGDIHIRTSAATKESWQGYSISSSSSLIETLKLLNKGRLPPQEFFFYFAGLPTRLATSCGSF</sequence>
<feature type="repeat" description="ANK" evidence="3">
    <location>
        <begin position="1005"/>
        <end position="1029"/>
    </location>
</feature>
<evidence type="ECO:0000259" key="5">
    <source>
        <dbReference type="Pfam" id="PF22939"/>
    </source>
</evidence>
<evidence type="ECO:0000313" key="7">
    <source>
        <dbReference type="EMBL" id="KAG6377683.1"/>
    </source>
</evidence>
<dbReference type="Pfam" id="PF22939">
    <property type="entry name" value="WHD_GPIID"/>
    <property type="match status" value="1"/>
</dbReference>
<keyword evidence="8" id="KW-1185">Reference proteome</keyword>
<feature type="repeat" description="ANK" evidence="3">
    <location>
        <begin position="1634"/>
        <end position="1659"/>
    </location>
</feature>
<organism evidence="7 8">
    <name type="scientific">Boletus reticuloceps</name>
    <dbReference type="NCBI Taxonomy" id="495285"/>
    <lineage>
        <taxon>Eukaryota</taxon>
        <taxon>Fungi</taxon>
        <taxon>Dikarya</taxon>
        <taxon>Basidiomycota</taxon>
        <taxon>Agaricomycotina</taxon>
        <taxon>Agaricomycetes</taxon>
        <taxon>Agaricomycetidae</taxon>
        <taxon>Boletales</taxon>
        <taxon>Boletineae</taxon>
        <taxon>Boletaceae</taxon>
        <taxon>Boletoideae</taxon>
        <taxon>Boletus</taxon>
    </lineage>
</organism>
<dbReference type="EMBL" id="JAGFBS010000008">
    <property type="protein sequence ID" value="KAG6377683.1"/>
    <property type="molecule type" value="Genomic_DNA"/>
</dbReference>
<feature type="repeat" description="ANK" evidence="3">
    <location>
        <begin position="1416"/>
        <end position="1440"/>
    </location>
</feature>
<feature type="compositionally biased region" description="Basic and acidic residues" evidence="4">
    <location>
        <begin position="235"/>
        <end position="248"/>
    </location>
</feature>
<feature type="repeat" description="ANK" evidence="3">
    <location>
        <begin position="1107"/>
        <end position="1131"/>
    </location>
</feature>
<evidence type="ECO:0000313" key="8">
    <source>
        <dbReference type="Proteomes" id="UP000683000"/>
    </source>
</evidence>
<dbReference type="PANTHER" id="PTHR24198">
    <property type="entry name" value="ANKYRIN REPEAT AND PROTEIN KINASE DOMAIN-CONTAINING PROTEIN"/>
    <property type="match status" value="1"/>
</dbReference>
<dbReference type="InterPro" id="IPR036770">
    <property type="entry name" value="Ankyrin_rpt-contain_sf"/>
</dbReference>
<dbReference type="SMART" id="SM00248">
    <property type="entry name" value="ANK"/>
    <property type="match status" value="19"/>
</dbReference>
<dbReference type="InterPro" id="IPR056884">
    <property type="entry name" value="NPHP3-like_N"/>
</dbReference>
<dbReference type="SUPFAM" id="SSF52540">
    <property type="entry name" value="P-loop containing nucleoside triphosphate hydrolases"/>
    <property type="match status" value="1"/>
</dbReference>
<dbReference type="Gene3D" id="3.40.50.300">
    <property type="entry name" value="P-loop containing nucleotide triphosphate hydrolases"/>
    <property type="match status" value="1"/>
</dbReference>
<dbReference type="Pfam" id="PF24883">
    <property type="entry name" value="NPHP3_N"/>
    <property type="match status" value="1"/>
</dbReference>
<feature type="repeat" description="ANK" evidence="3">
    <location>
        <begin position="1841"/>
        <end position="1866"/>
    </location>
</feature>
<feature type="domain" description="Nephrocystin 3-like N-terminal" evidence="6">
    <location>
        <begin position="278"/>
        <end position="441"/>
    </location>
</feature>
<dbReference type="SUPFAM" id="SSF48403">
    <property type="entry name" value="Ankyrin repeat"/>
    <property type="match status" value="4"/>
</dbReference>
<dbReference type="InterPro" id="IPR054471">
    <property type="entry name" value="GPIID_WHD"/>
</dbReference>
<dbReference type="Pfam" id="PF00023">
    <property type="entry name" value="Ank"/>
    <property type="match status" value="2"/>
</dbReference>
<feature type="repeat" description="ANK" evidence="3">
    <location>
        <begin position="1518"/>
        <end position="1542"/>
    </location>
</feature>
<dbReference type="Gene3D" id="1.25.40.20">
    <property type="entry name" value="Ankyrin repeat-containing domain"/>
    <property type="match status" value="7"/>
</dbReference>
<feature type="repeat" description="ANK" evidence="3">
    <location>
        <begin position="1739"/>
        <end position="1765"/>
    </location>
</feature>
<comment type="caution">
    <text evidence="7">The sequence shown here is derived from an EMBL/GenBank/DDBJ whole genome shotgun (WGS) entry which is preliminary data.</text>
</comment>
<feature type="repeat" description="ANK" evidence="3">
    <location>
        <begin position="1314"/>
        <end position="1338"/>
    </location>
</feature>
<reference evidence="7" key="1">
    <citation type="submission" date="2021-03" db="EMBL/GenBank/DDBJ databases">
        <title>Evolutionary innovations through gain and loss of genes in the ectomycorrhizal Boletales.</title>
        <authorList>
            <person name="Wu G."/>
            <person name="Miyauchi S."/>
            <person name="Morin E."/>
            <person name="Yang Z.-L."/>
            <person name="Xu J."/>
            <person name="Martin F.M."/>
        </authorList>
    </citation>
    <scope>NUCLEOTIDE SEQUENCE</scope>
    <source>
        <strain evidence="7">BR01</strain>
    </source>
</reference>
<feature type="repeat" description="ANK" evidence="3">
    <location>
        <begin position="1210"/>
        <end position="1236"/>
    </location>
</feature>
<dbReference type="InterPro" id="IPR002110">
    <property type="entry name" value="Ankyrin_rpt"/>
</dbReference>
<keyword evidence="1" id="KW-0677">Repeat</keyword>
<dbReference type="PROSITE" id="PS50297">
    <property type="entry name" value="ANK_REP_REGION"/>
    <property type="match status" value="9"/>
</dbReference>
<dbReference type="Proteomes" id="UP000683000">
    <property type="component" value="Unassembled WGS sequence"/>
</dbReference>
<evidence type="ECO:0000256" key="3">
    <source>
        <dbReference type="PROSITE-ProRule" id="PRU00023"/>
    </source>
</evidence>
<evidence type="ECO:0000256" key="2">
    <source>
        <dbReference type="ARBA" id="ARBA00023043"/>
    </source>
</evidence>
<dbReference type="OrthoDB" id="2647035at2759"/>
<feature type="region of interest" description="Disordered" evidence="4">
    <location>
        <begin position="229"/>
        <end position="248"/>
    </location>
</feature>
<evidence type="ECO:0000256" key="4">
    <source>
        <dbReference type="SAM" id="MobiDB-lite"/>
    </source>
</evidence>
<evidence type="ECO:0000259" key="6">
    <source>
        <dbReference type="Pfam" id="PF24883"/>
    </source>
</evidence>